<dbReference type="InterPro" id="IPR000926">
    <property type="entry name" value="RibA"/>
</dbReference>
<proteinExistence type="inferred from homology"/>
<feature type="domain" description="GTP cyclohydrolase II" evidence="12">
    <location>
        <begin position="218"/>
        <end position="374"/>
    </location>
</feature>
<sequence length="405" mass="44537">MTMVQISIPEALERYKNGEFLIVVDDLDRENEGDLMLLATKATPEKVAFMVTHTTGILCVALTKARARQLHLPLMVENNEDQRRTAFTVAVDYALGITTGVSATERARTVNALANAEVKAADFIRPGHVYPLVAHEDVLNGRQGHTEAGIALSQLSNTSEHALLSEIVAPDGSMARGESLQAFAAEHQIPIIAIADLAQFYAENFSQSTSQSPRLEWANLPIDGQMWEIATYPALRQRDHVILSFNRESTSSPTYLRIHSECFTGDVLGSQRCDCGDQLHLAMQTIVAQGSGYIIYMRNHEGRGIGLAEKLKAYQLQDQGMDTVEANIALGHQIDAREWHDALEMMADLGLRDVVLMTNNPEKISALTDAGIKVEVLSLPVKANSFNQSYLDTKASKLGHRRSGE</sequence>
<dbReference type="EMBL" id="CAEZVZ010000069">
    <property type="protein sequence ID" value="CAB4643334.1"/>
    <property type="molecule type" value="Genomic_DNA"/>
</dbReference>
<dbReference type="Gene3D" id="3.40.50.10990">
    <property type="entry name" value="GTP cyclohydrolase II"/>
    <property type="match status" value="1"/>
</dbReference>
<dbReference type="GO" id="GO:0003935">
    <property type="term" value="F:GTP cyclohydrolase II activity"/>
    <property type="evidence" value="ECO:0007669"/>
    <property type="project" value="UniProtKB-EC"/>
</dbReference>
<evidence type="ECO:0000256" key="9">
    <source>
        <dbReference type="ARBA" id="ARBA00022833"/>
    </source>
</evidence>
<evidence type="ECO:0000313" key="13">
    <source>
        <dbReference type="EMBL" id="CAB4643334.1"/>
    </source>
</evidence>
<reference evidence="13" key="1">
    <citation type="submission" date="2020-05" db="EMBL/GenBank/DDBJ databases">
        <authorList>
            <person name="Chiriac C."/>
            <person name="Salcher M."/>
            <person name="Ghai R."/>
            <person name="Kavagutti S V."/>
        </authorList>
    </citation>
    <scope>NUCLEOTIDE SEQUENCE</scope>
</reference>
<dbReference type="GO" id="GO:0046872">
    <property type="term" value="F:metal ion binding"/>
    <property type="evidence" value="ECO:0007669"/>
    <property type="project" value="UniProtKB-KW"/>
</dbReference>
<evidence type="ECO:0000256" key="10">
    <source>
        <dbReference type="ARBA" id="ARBA00023134"/>
    </source>
</evidence>
<dbReference type="SUPFAM" id="SSF142695">
    <property type="entry name" value="RibA-like"/>
    <property type="match status" value="1"/>
</dbReference>
<comment type="pathway">
    <text evidence="2">Cofactor biosynthesis; riboflavin biosynthesis; 5-amino-6-(D-ribitylamino)uracil from GTP: step 1/4.</text>
</comment>
<dbReference type="GO" id="GO:0008686">
    <property type="term" value="F:3,4-dihydroxy-2-butanone-4-phosphate synthase activity"/>
    <property type="evidence" value="ECO:0007669"/>
    <property type="project" value="InterPro"/>
</dbReference>
<keyword evidence="6" id="KW-0479">Metal-binding</keyword>
<dbReference type="Pfam" id="PF00925">
    <property type="entry name" value="GTP_cyclohydro2"/>
    <property type="match status" value="1"/>
</dbReference>
<dbReference type="Pfam" id="PF00926">
    <property type="entry name" value="DHBP_synthase"/>
    <property type="match status" value="1"/>
</dbReference>
<keyword evidence="8" id="KW-0378">Hydrolase</keyword>
<dbReference type="UniPathway" id="UPA00275">
    <property type="reaction ID" value="UER00400"/>
</dbReference>
<dbReference type="EC" id="3.5.4.25" evidence="4"/>
<dbReference type="Gene3D" id="3.90.870.10">
    <property type="entry name" value="DHBP synthase"/>
    <property type="match status" value="1"/>
</dbReference>
<dbReference type="NCBIfam" id="TIGR00506">
    <property type="entry name" value="ribB"/>
    <property type="match status" value="1"/>
</dbReference>
<keyword evidence="7" id="KW-0547">Nucleotide-binding</keyword>
<evidence type="ECO:0000256" key="4">
    <source>
        <dbReference type="ARBA" id="ARBA00012762"/>
    </source>
</evidence>
<dbReference type="SUPFAM" id="SSF55821">
    <property type="entry name" value="YrdC/RibB"/>
    <property type="match status" value="1"/>
</dbReference>
<comment type="catalytic activity">
    <reaction evidence="11">
        <text>GTP + 4 H2O = 2,5-diamino-6-hydroxy-4-(5-phosphoribosylamino)-pyrimidine + formate + 2 phosphate + 3 H(+)</text>
        <dbReference type="Rhea" id="RHEA:23704"/>
        <dbReference type="ChEBI" id="CHEBI:15377"/>
        <dbReference type="ChEBI" id="CHEBI:15378"/>
        <dbReference type="ChEBI" id="CHEBI:15740"/>
        <dbReference type="ChEBI" id="CHEBI:37565"/>
        <dbReference type="ChEBI" id="CHEBI:43474"/>
        <dbReference type="ChEBI" id="CHEBI:58614"/>
        <dbReference type="EC" id="3.5.4.25"/>
    </reaction>
</comment>
<dbReference type="GO" id="GO:0005525">
    <property type="term" value="F:GTP binding"/>
    <property type="evidence" value="ECO:0007669"/>
    <property type="project" value="UniProtKB-KW"/>
</dbReference>
<dbReference type="NCBIfam" id="NF001591">
    <property type="entry name" value="PRK00393.1"/>
    <property type="match status" value="1"/>
</dbReference>
<gene>
    <name evidence="13" type="ORF">UFOPK2162_00618</name>
</gene>
<evidence type="ECO:0000256" key="11">
    <source>
        <dbReference type="ARBA" id="ARBA00049295"/>
    </source>
</evidence>
<keyword evidence="10" id="KW-0342">GTP-binding</keyword>
<evidence type="ECO:0000256" key="5">
    <source>
        <dbReference type="ARBA" id="ARBA00022619"/>
    </source>
</evidence>
<dbReference type="InterPro" id="IPR036144">
    <property type="entry name" value="RibA-like_sf"/>
</dbReference>
<dbReference type="InterPro" id="IPR000422">
    <property type="entry name" value="DHBP_synthase_RibB"/>
</dbReference>
<evidence type="ECO:0000256" key="8">
    <source>
        <dbReference type="ARBA" id="ARBA00022801"/>
    </source>
</evidence>
<dbReference type="InterPro" id="IPR032677">
    <property type="entry name" value="GTP_cyclohydro_II"/>
</dbReference>
<organism evidence="13">
    <name type="scientific">freshwater metagenome</name>
    <dbReference type="NCBI Taxonomy" id="449393"/>
    <lineage>
        <taxon>unclassified sequences</taxon>
        <taxon>metagenomes</taxon>
        <taxon>ecological metagenomes</taxon>
    </lineage>
</organism>
<evidence type="ECO:0000256" key="1">
    <source>
        <dbReference type="ARBA" id="ARBA00001947"/>
    </source>
</evidence>
<dbReference type="PANTHER" id="PTHR21327:SF18">
    <property type="entry name" value="3,4-DIHYDROXY-2-BUTANONE 4-PHOSPHATE SYNTHASE"/>
    <property type="match status" value="1"/>
</dbReference>
<dbReference type="AlphaFoldDB" id="A0A6J6K4F0"/>
<dbReference type="GO" id="GO:0009231">
    <property type="term" value="P:riboflavin biosynthetic process"/>
    <property type="evidence" value="ECO:0007669"/>
    <property type="project" value="UniProtKB-UniPathway"/>
</dbReference>
<keyword evidence="9" id="KW-0862">Zinc</keyword>
<protein>
    <recommendedName>
        <fullName evidence="4">GTP cyclohydrolase II</fullName>
        <ecNumber evidence="4">3.5.4.25</ecNumber>
    </recommendedName>
</protein>
<accession>A0A6J6K4F0</accession>
<evidence type="ECO:0000256" key="7">
    <source>
        <dbReference type="ARBA" id="ARBA00022741"/>
    </source>
</evidence>
<dbReference type="CDD" id="cd00641">
    <property type="entry name" value="GTP_cyclohydro2"/>
    <property type="match status" value="1"/>
</dbReference>
<keyword evidence="5" id="KW-0686">Riboflavin biosynthesis</keyword>
<dbReference type="InterPro" id="IPR017945">
    <property type="entry name" value="DHBP_synth_RibB-like_a/b_dom"/>
</dbReference>
<evidence type="ECO:0000256" key="3">
    <source>
        <dbReference type="ARBA" id="ARBA00005520"/>
    </source>
</evidence>
<dbReference type="PANTHER" id="PTHR21327">
    <property type="entry name" value="GTP CYCLOHYDROLASE II-RELATED"/>
    <property type="match status" value="1"/>
</dbReference>
<evidence type="ECO:0000259" key="12">
    <source>
        <dbReference type="Pfam" id="PF00925"/>
    </source>
</evidence>
<evidence type="ECO:0000256" key="2">
    <source>
        <dbReference type="ARBA" id="ARBA00004853"/>
    </source>
</evidence>
<comment type="similarity">
    <text evidence="3">In the N-terminal section; belongs to the DHBP synthase family.</text>
</comment>
<comment type="cofactor">
    <cofactor evidence="1">
        <name>Zn(2+)</name>
        <dbReference type="ChEBI" id="CHEBI:29105"/>
    </cofactor>
</comment>
<dbReference type="GO" id="GO:0005829">
    <property type="term" value="C:cytosol"/>
    <property type="evidence" value="ECO:0007669"/>
    <property type="project" value="TreeGrafter"/>
</dbReference>
<name>A0A6J6K4F0_9ZZZZ</name>
<evidence type="ECO:0000256" key="6">
    <source>
        <dbReference type="ARBA" id="ARBA00022723"/>
    </source>
</evidence>
<dbReference type="PIRSF" id="PIRSF001259">
    <property type="entry name" value="RibA"/>
    <property type="match status" value="1"/>
</dbReference>